<dbReference type="InterPro" id="IPR036116">
    <property type="entry name" value="FN3_sf"/>
</dbReference>
<dbReference type="EMBL" id="VUOC01000002">
    <property type="protein sequence ID" value="KAA2242743.1"/>
    <property type="molecule type" value="Genomic_DNA"/>
</dbReference>
<dbReference type="AlphaFoldDB" id="A0A5B2VSI8"/>
<evidence type="ECO:0008006" key="4">
    <source>
        <dbReference type="Google" id="ProtNLM"/>
    </source>
</evidence>
<comment type="caution">
    <text evidence="2">The sequence shown here is derived from an EMBL/GenBank/DDBJ whole genome shotgun (WGS) entry which is preliminary data.</text>
</comment>
<feature type="signal peptide" evidence="1">
    <location>
        <begin position="1"/>
        <end position="24"/>
    </location>
</feature>
<reference evidence="2 3" key="1">
    <citation type="submission" date="2019-09" db="EMBL/GenBank/DDBJ databases">
        <title>Chitinophaga ginsengihumi sp. nov., isolated from soil of ginseng rhizosphere.</title>
        <authorList>
            <person name="Lee J."/>
        </authorList>
    </citation>
    <scope>NUCLEOTIDE SEQUENCE [LARGE SCALE GENOMIC DNA]</scope>
    <source>
        <strain evidence="2 3">BN140078</strain>
    </source>
</reference>
<dbReference type="Proteomes" id="UP000324611">
    <property type="component" value="Unassembled WGS sequence"/>
</dbReference>
<dbReference type="RefSeq" id="WP_149837616.1">
    <property type="nucleotide sequence ID" value="NZ_VUOC01000002.1"/>
</dbReference>
<dbReference type="SUPFAM" id="SSF49265">
    <property type="entry name" value="Fibronectin type III"/>
    <property type="match status" value="2"/>
</dbReference>
<reference evidence="2 3" key="2">
    <citation type="submission" date="2019-09" db="EMBL/GenBank/DDBJ databases">
        <authorList>
            <person name="Jin C."/>
        </authorList>
    </citation>
    <scope>NUCLEOTIDE SEQUENCE [LARGE SCALE GENOMIC DNA]</scope>
    <source>
        <strain evidence="2 3">BN140078</strain>
    </source>
</reference>
<evidence type="ECO:0000313" key="3">
    <source>
        <dbReference type="Proteomes" id="UP000324611"/>
    </source>
</evidence>
<dbReference type="InterPro" id="IPR013783">
    <property type="entry name" value="Ig-like_fold"/>
</dbReference>
<name>A0A5B2VSI8_9BACT</name>
<sequence>MHRFLLPVLFLLLLCTAGSVVLHAQEREHRIAALADAQPGKIRLRWSPASYIAWEIGNKYGYTVERFTIAVNGELVKGPKPVLLTPQPLKPYTLQQMEAAAEQDERVAVIAEMIYGEGAPKVKPEGGIGAWFESKNQNDWRMAMALLSCDLSINAAKSAGLYLEDLDVKKGERYVYRISPAKQPVNLVIDTAVIVTSVDEPTLLSRPQELAIVCADSAATLGWLTVYNKRMYSAYMVERSTDGKTFKPVTPLPVLPTNPDPRGFAYYQDSLPDNDTRFYYRVRGVTPFGEYGPYSQVVEGIGVPTVADRPIMDTIIVVDNKKITLQWQLPGDLSKQLSQLIITRAPNGKGPFLPIATFKVDKKPVYTYTDEKPLGTNYYRIKGITRKGKAIYSFPYFAQIIDTIPPATPSGLAGKIDSSGIVGLLWDHNKEPDLKGYRVFRGNTAQEEFIEVTREICTRPVFADTVSLHTLSSKVFYKIIAVDKNYNTSDYTAYIMLKRPDTIAPSAPVMTRAFRSDSLQAVVLQWRNSTSEDVVKYELYSINAKDSTRTMKLAWDTANKREAYTDTALQLGNTYYYELWVYDDSGNHARELSGDVWFETRRRPAVSNWKAVLDKEKRQVQLSWLYNQPEVKHYFIYRAKNDDPFILYTTRDGTTKQWTDDEIILGNVYKYKITAVLKGNAKAEMSKTVEIIF</sequence>
<evidence type="ECO:0000313" key="2">
    <source>
        <dbReference type="EMBL" id="KAA2242743.1"/>
    </source>
</evidence>
<accession>A0A5B2VSI8</accession>
<proteinExistence type="predicted"/>
<feature type="chain" id="PRO_5022960754" description="Fibronectin type 3 domain-containing protein" evidence="1">
    <location>
        <begin position="25"/>
        <end position="693"/>
    </location>
</feature>
<keyword evidence="3" id="KW-1185">Reference proteome</keyword>
<organism evidence="2 3">
    <name type="scientific">Chitinophaga agrisoli</name>
    <dbReference type="NCBI Taxonomy" id="2607653"/>
    <lineage>
        <taxon>Bacteria</taxon>
        <taxon>Pseudomonadati</taxon>
        <taxon>Bacteroidota</taxon>
        <taxon>Chitinophagia</taxon>
        <taxon>Chitinophagales</taxon>
        <taxon>Chitinophagaceae</taxon>
        <taxon>Chitinophaga</taxon>
    </lineage>
</organism>
<keyword evidence="1" id="KW-0732">Signal</keyword>
<dbReference type="Gene3D" id="2.60.40.10">
    <property type="entry name" value="Immunoglobulins"/>
    <property type="match status" value="5"/>
</dbReference>
<evidence type="ECO:0000256" key="1">
    <source>
        <dbReference type="SAM" id="SignalP"/>
    </source>
</evidence>
<gene>
    <name evidence="2" type="ORF">F0L74_09455</name>
</gene>
<protein>
    <recommendedName>
        <fullName evidence="4">Fibronectin type 3 domain-containing protein</fullName>
    </recommendedName>
</protein>